<evidence type="ECO:0000256" key="6">
    <source>
        <dbReference type="ARBA" id="ARBA00022989"/>
    </source>
</evidence>
<accession>A0A1G6T9A6</accession>
<comment type="function">
    <text evidence="9">Essential subunit of the Sec protein translocation channel SecYEG. Clamps together the 2 halves of SecY. May contact the channel plug during translocation.</text>
</comment>
<keyword evidence="3 9" id="KW-1003">Cell membrane</keyword>
<dbReference type="GO" id="GO:0043952">
    <property type="term" value="P:protein transport by the Sec complex"/>
    <property type="evidence" value="ECO:0007669"/>
    <property type="project" value="UniProtKB-UniRule"/>
</dbReference>
<gene>
    <name evidence="9" type="primary">secE</name>
    <name evidence="10" type="ORF">SAMN04489866_10295</name>
</gene>
<evidence type="ECO:0000256" key="2">
    <source>
        <dbReference type="ARBA" id="ARBA00022448"/>
    </source>
</evidence>
<dbReference type="STRING" id="2741.SAMN04489866_10295"/>
<keyword evidence="11" id="KW-1185">Reference proteome</keyword>
<sequence length="72" mass="8157">MSRQKGNEKKEGFFKRLKKNLRLSFSELKKVHWPNRQETITYTGVVLVTVAIITALIWVVDSGITAALGLLL</sequence>
<protein>
    <recommendedName>
        <fullName evidence="9">Protein translocase subunit SecE</fullName>
    </recommendedName>
</protein>
<dbReference type="AlphaFoldDB" id="A0A1G6T9A6"/>
<comment type="similarity">
    <text evidence="9">Belongs to the SecE/SEC61-gamma family.</text>
</comment>
<dbReference type="PANTHER" id="PTHR33910">
    <property type="entry name" value="PROTEIN TRANSLOCASE SUBUNIT SECE"/>
    <property type="match status" value="1"/>
</dbReference>
<keyword evidence="6 9" id="KW-1133">Transmembrane helix</keyword>
<dbReference type="RefSeq" id="WP_200781857.1">
    <property type="nucleotide sequence ID" value="NZ_FNAF01000002.1"/>
</dbReference>
<reference evidence="10 11" key="1">
    <citation type="submission" date="2016-10" db="EMBL/GenBank/DDBJ databases">
        <authorList>
            <person name="de Groot N.N."/>
        </authorList>
    </citation>
    <scope>NUCLEOTIDE SEQUENCE [LARGE SCALE GENOMIC DNA]</scope>
    <source>
        <strain evidence="10 11">DSM 20475</strain>
    </source>
</reference>
<evidence type="ECO:0000313" key="10">
    <source>
        <dbReference type="EMBL" id="SDD25712.1"/>
    </source>
</evidence>
<dbReference type="EMBL" id="FNAF01000002">
    <property type="protein sequence ID" value="SDD25712.1"/>
    <property type="molecule type" value="Genomic_DNA"/>
</dbReference>
<dbReference type="GO" id="GO:0065002">
    <property type="term" value="P:intracellular protein transmembrane transport"/>
    <property type="evidence" value="ECO:0007669"/>
    <property type="project" value="UniProtKB-UniRule"/>
</dbReference>
<dbReference type="GO" id="GO:0005886">
    <property type="term" value="C:plasma membrane"/>
    <property type="evidence" value="ECO:0007669"/>
    <property type="project" value="UniProtKB-SubCell"/>
</dbReference>
<dbReference type="HAMAP" id="MF_00422">
    <property type="entry name" value="SecE"/>
    <property type="match status" value="1"/>
</dbReference>
<evidence type="ECO:0000256" key="9">
    <source>
        <dbReference type="HAMAP-Rule" id="MF_00422"/>
    </source>
</evidence>
<proteinExistence type="inferred from homology"/>
<evidence type="ECO:0000313" key="11">
    <source>
        <dbReference type="Proteomes" id="UP000198995"/>
    </source>
</evidence>
<feature type="transmembrane region" description="Helical" evidence="9">
    <location>
        <begin position="39"/>
        <end position="60"/>
    </location>
</feature>
<keyword evidence="8 9" id="KW-0472">Membrane</keyword>
<evidence type="ECO:0000256" key="1">
    <source>
        <dbReference type="ARBA" id="ARBA00004370"/>
    </source>
</evidence>
<dbReference type="InterPro" id="IPR038379">
    <property type="entry name" value="SecE_sf"/>
</dbReference>
<keyword evidence="7 9" id="KW-0811">Translocation</keyword>
<dbReference type="Proteomes" id="UP000198995">
    <property type="component" value="Unassembled WGS sequence"/>
</dbReference>
<comment type="subcellular location">
    <subcellularLocation>
        <location evidence="9">Cell membrane</location>
        <topology evidence="9">Single-pass membrane protein</topology>
    </subcellularLocation>
    <subcellularLocation>
        <location evidence="1">Membrane</location>
    </subcellularLocation>
</comment>
<dbReference type="Gene3D" id="1.20.5.1030">
    <property type="entry name" value="Preprotein translocase secy subunit"/>
    <property type="match status" value="1"/>
</dbReference>
<dbReference type="PANTHER" id="PTHR33910:SF1">
    <property type="entry name" value="PROTEIN TRANSLOCASE SUBUNIT SECE"/>
    <property type="match status" value="1"/>
</dbReference>
<keyword evidence="2 9" id="KW-0813">Transport</keyword>
<keyword evidence="5 9" id="KW-0653">Protein transport</keyword>
<dbReference type="GO" id="GO:0006605">
    <property type="term" value="P:protein targeting"/>
    <property type="evidence" value="ECO:0007669"/>
    <property type="project" value="UniProtKB-UniRule"/>
</dbReference>
<evidence type="ECO:0000256" key="8">
    <source>
        <dbReference type="ARBA" id="ARBA00023136"/>
    </source>
</evidence>
<dbReference type="GO" id="GO:0009306">
    <property type="term" value="P:protein secretion"/>
    <property type="evidence" value="ECO:0007669"/>
    <property type="project" value="UniProtKB-UniRule"/>
</dbReference>
<dbReference type="Pfam" id="PF00584">
    <property type="entry name" value="SecE"/>
    <property type="match status" value="1"/>
</dbReference>
<dbReference type="GO" id="GO:0008320">
    <property type="term" value="F:protein transmembrane transporter activity"/>
    <property type="evidence" value="ECO:0007669"/>
    <property type="project" value="UniProtKB-UniRule"/>
</dbReference>
<dbReference type="InterPro" id="IPR005807">
    <property type="entry name" value="SecE_bac"/>
</dbReference>
<evidence type="ECO:0000256" key="4">
    <source>
        <dbReference type="ARBA" id="ARBA00022692"/>
    </source>
</evidence>
<evidence type="ECO:0000256" key="7">
    <source>
        <dbReference type="ARBA" id="ARBA00023010"/>
    </source>
</evidence>
<evidence type="ECO:0000256" key="5">
    <source>
        <dbReference type="ARBA" id="ARBA00022927"/>
    </source>
</evidence>
<dbReference type="InterPro" id="IPR001901">
    <property type="entry name" value="Translocase_SecE/Sec61-g"/>
</dbReference>
<dbReference type="NCBIfam" id="TIGR00964">
    <property type="entry name" value="secE_bact"/>
    <property type="match status" value="1"/>
</dbReference>
<keyword evidence="4 9" id="KW-0812">Transmembrane</keyword>
<organism evidence="10 11">
    <name type="scientific">Peptococcus niger</name>
    <dbReference type="NCBI Taxonomy" id="2741"/>
    <lineage>
        <taxon>Bacteria</taxon>
        <taxon>Bacillati</taxon>
        <taxon>Bacillota</taxon>
        <taxon>Clostridia</taxon>
        <taxon>Eubacteriales</taxon>
        <taxon>Peptococcaceae</taxon>
        <taxon>Peptococcus</taxon>
    </lineage>
</organism>
<comment type="subunit">
    <text evidence="9">Component of the Sec protein translocase complex. Heterotrimer consisting of SecY, SecE and SecG subunits. The heterotrimers can form oligomers, although 1 heterotrimer is thought to be able to translocate proteins. Interacts with the ribosome. Interacts with SecDF, and other proteins may be involved. Interacts with SecA.</text>
</comment>
<name>A0A1G6T9A6_PEPNI</name>
<evidence type="ECO:0000256" key="3">
    <source>
        <dbReference type="ARBA" id="ARBA00022475"/>
    </source>
</evidence>